<evidence type="ECO:0000313" key="1">
    <source>
        <dbReference type="EMBL" id="MDR4306890.1"/>
    </source>
</evidence>
<evidence type="ECO:0000313" key="2">
    <source>
        <dbReference type="Proteomes" id="UP001181622"/>
    </source>
</evidence>
<organism evidence="1 2">
    <name type="scientific">Chelatococcus sambhunathii</name>
    <dbReference type="NCBI Taxonomy" id="363953"/>
    <lineage>
        <taxon>Bacteria</taxon>
        <taxon>Pseudomonadati</taxon>
        <taxon>Pseudomonadota</taxon>
        <taxon>Alphaproteobacteria</taxon>
        <taxon>Hyphomicrobiales</taxon>
        <taxon>Chelatococcaceae</taxon>
        <taxon>Chelatococcus</taxon>
    </lineage>
</organism>
<dbReference type="EMBL" id="JADBEO010000017">
    <property type="protein sequence ID" value="MDR4306890.1"/>
    <property type="molecule type" value="Genomic_DNA"/>
</dbReference>
<comment type="caution">
    <text evidence="1">The sequence shown here is derived from an EMBL/GenBank/DDBJ whole genome shotgun (WGS) entry which is preliminary data.</text>
</comment>
<dbReference type="RefSeq" id="WP_309391195.1">
    <property type="nucleotide sequence ID" value="NZ_JADBEO010000017.1"/>
</dbReference>
<gene>
    <name evidence="1" type="ORF">IHQ68_09700</name>
</gene>
<name>A0ABU1DG57_9HYPH</name>
<sequence length="135" mass="14883">MTAAFHLWLKPEEPLYTKTREGDPERAKFAKTNNVVFMGYPPTLDIFLYDVMAGDLIVARCDGFCGVGRAVGAAYVRPGTKAKGQVPHFRQVEWLNVTSRGTSCPYEALLRGLNMRQAMKDITAHCGSGPLASFL</sequence>
<dbReference type="Proteomes" id="UP001181622">
    <property type="component" value="Unassembled WGS sequence"/>
</dbReference>
<protein>
    <submittedName>
        <fullName evidence="1">Uncharacterized protein</fullName>
    </submittedName>
</protein>
<keyword evidence="2" id="KW-1185">Reference proteome</keyword>
<proteinExistence type="predicted"/>
<reference evidence="1" key="1">
    <citation type="submission" date="2020-10" db="EMBL/GenBank/DDBJ databases">
        <authorList>
            <person name="Abbas A."/>
            <person name="Razzaq R."/>
            <person name="Waqas M."/>
            <person name="Abbas N."/>
            <person name="Nielsen T.K."/>
            <person name="Hansen L.H."/>
            <person name="Hussain S."/>
            <person name="Shahid M."/>
        </authorList>
    </citation>
    <scope>NUCLEOTIDE SEQUENCE</scope>
    <source>
        <strain evidence="1">S14</strain>
    </source>
</reference>
<accession>A0ABU1DG57</accession>